<dbReference type="Proteomes" id="UP000660262">
    <property type="component" value="Unassembled WGS sequence"/>
</dbReference>
<protein>
    <submittedName>
        <fullName evidence="1">Uncharacterized protein</fullName>
    </submittedName>
</protein>
<proteinExistence type="predicted"/>
<keyword evidence="2" id="KW-1185">Reference proteome</keyword>
<name>A0A830H2L6_9CHLO</name>
<evidence type="ECO:0000313" key="1">
    <source>
        <dbReference type="EMBL" id="GHP01365.1"/>
    </source>
</evidence>
<dbReference type="EMBL" id="BNJQ01000001">
    <property type="protein sequence ID" value="GHP01365.1"/>
    <property type="molecule type" value="Genomic_DNA"/>
</dbReference>
<dbReference type="AlphaFoldDB" id="A0A830H2L6"/>
<accession>A0A830H2L6</accession>
<organism evidence="1 2">
    <name type="scientific">Pycnococcus provasolii</name>
    <dbReference type="NCBI Taxonomy" id="41880"/>
    <lineage>
        <taxon>Eukaryota</taxon>
        <taxon>Viridiplantae</taxon>
        <taxon>Chlorophyta</taxon>
        <taxon>Pseudoscourfieldiophyceae</taxon>
        <taxon>Pseudoscourfieldiales</taxon>
        <taxon>Pycnococcaceae</taxon>
        <taxon>Pycnococcus</taxon>
    </lineage>
</organism>
<sequence>MHVDESQCGYAKSAVVAFNMLRKAGFNPPSWNVQVRLLAWRRMRHFDAMQARRERGLNRADAAPSVQLKENVDS</sequence>
<comment type="caution">
    <text evidence="1">The sequence shown here is derived from an EMBL/GenBank/DDBJ whole genome shotgun (WGS) entry which is preliminary data.</text>
</comment>
<reference evidence="1" key="1">
    <citation type="submission" date="2020-10" db="EMBL/GenBank/DDBJ databases">
        <title>Unveiling of a novel bifunctional photoreceptor, Dualchrome1, isolated from a cosmopolitan green alga.</title>
        <authorList>
            <person name="Suzuki S."/>
            <person name="Kawachi M."/>
        </authorList>
    </citation>
    <scope>NUCLEOTIDE SEQUENCE</scope>
    <source>
        <strain evidence="1">NIES 2893</strain>
    </source>
</reference>
<gene>
    <name evidence="1" type="ORF">PPROV_000012100</name>
</gene>
<evidence type="ECO:0000313" key="2">
    <source>
        <dbReference type="Proteomes" id="UP000660262"/>
    </source>
</evidence>